<dbReference type="GO" id="GO:0008270">
    <property type="term" value="F:zinc ion binding"/>
    <property type="evidence" value="ECO:0007669"/>
    <property type="project" value="UniProtKB-KW"/>
</dbReference>
<dbReference type="InterPro" id="IPR022312">
    <property type="entry name" value="DNA_pol_X"/>
</dbReference>
<sequence length="410" mass="44652">MGGKTYTVEYAKSGRAQCKGCKEKIDKDVARIGEHADNDGQVFTKWFHVRCFKIPKKNPPSDTDFGGYEDLTSDDFKILQRHLGGGGEEGEDGEKPAKKSKTGPAPDEEDGELYEKYRKMNVGQLKQVLKANHQLLGGTKDELAARCVDGEKWGALPTCPMCGKGRLKVAYQGHGHGGQGTFSCPGFFDEDSKMRMPCKFKAELMERLPWRMEADPNEPAGTPMKGGKEAADGMDLAARFKGLSSKEVAAELIKVAIEQGLSVPTKGPKEGEAMTKLHRAAGGALLGTKDRETNEWMPAAALARLAEEYPKQNKSQAPSSKCPKNDPLVEVFDELAVLERKAGTEGFKISAYKKAAVILRDLDFEVTSGKEISKGKKKVPGIGDAIGKKIDEFLEGGTMGRLEELRAEHA</sequence>
<reference evidence="9 10" key="1">
    <citation type="journal article" date="2015" name="Genome Biol. Evol.">
        <title>Comparative Genomics of a Bacterivorous Green Alga Reveals Evolutionary Causalities and Consequences of Phago-Mixotrophic Mode of Nutrition.</title>
        <authorList>
            <person name="Burns J.A."/>
            <person name="Paasch A."/>
            <person name="Narechania A."/>
            <person name="Kim E."/>
        </authorList>
    </citation>
    <scope>NUCLEOTIDE SEQUENCE [LARGE SCALE GENOMIC DNA]</scope>
    <source>
        <strain evidence="9 10">PLY_AMNH</strain>
    </source>
</reference>
<dbReference type="SUPFAM" id="SSF57716">
    <property type="entry name" value="Glucocorticoid receptor-like (DNA-binding domain)"/>
    <property type="match status" value="1"/>
</dbReference>
<dbReference type="GO" id="GO:0003677">
    <property type="term" value="F:DNA binding"/>
    <property type="evidence" value="ECO:0007669"/>
    <property type="project" value="InterPro"/>
</dbReference>
<dbReference type="SMART" id="SM01336">
    <property type="entry name" value="zf-PARP"/>
    <property type="match status" value="1"/>
</dbReference>
<evidence type="ECO:0000256" key="4">
    <source>
        <dbReference type="ARBA" id="ARBA00022833"/>
    </source>
</evidence>
<evidence type="ECO:0000313" key="9">
    <source>
        <dbReference type="EMBL" id="KAK3269154.1"/>
    </source>
</evidence>
<evidence type="ECO:0000256" key="6">
    <source>
        <dbReference type="PIRSR" id="PIRSR622312-50"/>
    </source>
</evidence>
<dbReference type="PANTHER" id="PTHR11276:SF42">
    <property type="entry name" value="DNA POLYMERASE BETA"/>
    <property type="match status" value="1"/>
</dbReference>
<dbReference type="InterPro" id="IPR036957">
    <property type="entry name" value="Znf_PARP_sf"/>
</dbReference>
<dbReference type="SUPFAM" id="SSF47802">
    <property type="entry name" value="DNA polymerase beta, N-terminal domain-like"/>
    <property type="match status" value="1"/>
</dbReference>
<dbReference type="GO" id="GO:0003887">
    <property type="term" value="F:DNA-directed DNA polymerase activity"/>
    <property type="evidence" value="ECO:0007669"/>
    <property type="project" value="InterPro"/>
</dbReference>
<gene>
    <name evidence="9" type="ORF">CYMTET_22383</name>
</gene>
<dbReference type="Gene3D" id="3.30.1740.10">
    <property type="entry name" value="Zinc finger, PARP-type"/>
    <property type="match status" value="1"/>
</dbReference>
<comment type="subcellular location">
    <subcellularLocation>
        <location evidence="1">Nucleus</location>
    </subcellularLocation>
</comment>
<evidence type="ECO:0000313" key="10">
    <source>
        <dbReference type="Proteomes" id="UP001190700"/>
    </source>
</evidence>
<dbReference type="Pfam" id="PF14716">
    <property type="entry name" value="HHH_8"/>
    <property type="match status" value="1"/>
</dbReference>
<evidence type="ECO:0000259" key="8">
    <source>
        <dbReference type="PROSITE" id="PS50064"/>
    </source>
</evidence>
<comment type="caution">
    <text evidence="9">The sequence shown here is derived from an EMBL/GenBank/DDBJ whole genome shotgun (WGS) entry which is preliminary data.</text>
</comment>
<feature type="active site" description="Nucleophile; Schiff-base intermediate with DNA; for 5'-dRP lyase activity" evidence="6">
    <location>
        <position position="389"/>
    </location>
</feature>
<dbReference type="Gene3D" id="1.10.150.110">
    <property type="entry name" value="DNA polymerase beta, N-terminal domain-like"/>
    <property type="match status" value="1"/>
</dbReference>
<feature type="domain" description="PARP-type" evidence="8">
    <location>
        <begin position="6"/>
        <end position="87"/>
    </location>
</feature>
<dbReference type="Pfam" id="PF00645">
    <property type="entry name" value="zf-PARP"/>
    <property type="match status" value="1"/>
</dbReference>
<keyword evidence="4" id="KW-0862">Zinc</keyword>
<evidence type="ECO:0000256" key="1">
    <source>
        <dbReference type="ARBA" id="ARBA00004123"/>
    </source>
</evidence>
<name>A0AAE0G0B6_9CHLO</name>
<dbReference type="PANTHER" id="PTHR11276">
    <property type="entry name" value="DNA POLYMERASE TYPE-X FAMILY MEMBER"/>
    <property type="match status" value="1"/>
</dbReference>
<dbReference type="InterPro" id="IPR001510">
    <property type="entry name" value="Znf_PARP"/>
</dbReference>
<keyword evidence="2" id="KW-0479">Metal-binding</keyword>
<dbReference type="PROSITE" id="PS50064">
    <property type="entry name" value="ZF_PARP_2"/>
    <property type="match status" value="1"/>
</dbReference>
<accession>A0AAE0G0B6</accession>
<dbReference type="Proteomes" id="UP001190700">
    <property type="component" value="Unassembled WGS sequence"/>
</dbReference>
<evidence type="ECO:0000256" key="3">
    <source>
        <dbReference type="ARBA" id="ARBA00022771"/>
    </source>
</evidence>
<keyword evidence="5" id="KW-0539">Nucleus</keyword>
<feature type="region of interest" description="Disordered" evidence="7">
    <location>
        <begin position="81"/>
        <end position="111"/>
    </location>
</feature>
<dbReference type="GO" id="GO:0006303">
    <property type="term" value="P:double-strand break repair via nonhomologous end joining"/>
    <property type="evidence" value="ECO:0007669"/>
    <property type="project" value="TreeGrafter"/>
</dbReference>
<dbReference type="SMART" id="SM01335">
    <property type="entry name" value="PADR1"/>
    <property type="match status" value="1"/>
</dbReference>
<evidence type="ECO:0000256" key="2">
    <source>
        <dbReference type="ARBA" id="ARBA00022723"/>
    </source>
</evidence>
<proteinExistence type="predicted"/>
<dbReference type="EMBL" id="LGRX02011201">
    <property type="protein sequence ID" value="KAK3269154.1"/>
    <property type="molecule type" value="Genomic_DNA"/>
</dbReference>
<dbReference type="Gene3D" id="3.90.640.80">
    <property type="match status" value="1"/>
</dbReference>
<organism evidence="9 10">
    <name type="scientific">Cymbomonas tetramitiformis</name>
    <dbReference type="NCBI Taxonomy" id="36881"/>
    <lineage>
        <taxon>Eukaryota</taxon>
        <taxon>Viridiplantae</taxon>
        <taxon>Chlorophyta</taxon>
        <taxon>Pyramimonadophyceae</taxon>
        <taxon>Pyramimonadales</taxon>
        <taxon>Pyramimonadaceae</taxon>
        <taxon>Cymbomonas</taxon>
    </lineage>
</organism>
<dbReference type="AlphaFoldDB" id="A0AAE0G0B6"/>
<keyword evidence="3" id="KW-0863">Zinc-finger</keyword>
<dbReference type="GO" id="GO:0006284">
    <property type="term" value="P:base-excision repair"/>
    <property type="evidence" value="ECO:0007669"/>
    <property type="project" value="TreeGrafter"/>
</dbReference>
<dbReference type="InterPro" id="IPR010996">
    <property type="entry name" value="HHH_MUS81"/>
</dbReference>
<evidence type="ECO:0000256" key="7">
    <source>
        <dbReference type="SAM" id="MobiDB-lite"/>
    </source>
</evidence>
<dbReference type="InterPro" id="IPR027421">
    <property type="entry name" value="DNA_pol_lamdba_lyase_dom_sf"/>
</dbReference>
<protein>
    <recommendedName>
        <fullName evidence="8">PARP-type domain-containing protein</fullName>
    </recommendedName>
</protein>
<evidence type="ECO:0000256" key="5">
    <source>
        <dbReference type="ARBA" id="ARBA00023242"/>
    </source>
</evidence>
<keyword evidence="10" id="KW-1185">Reference proteome</keyword>
<dbReference type="GO" id="GO:0005634">
    <property type="term" value="C:nucleus"/>
    <property type="evidence" value="ECO:0007669"/>
    <property type="project" value="UniProtKB-SubCell"/>
</dbReference>